<evidence type="ECO:0000259" key="10">
    <source>
        <dbReference type="PROSITE" id="PS50110"/>
    </source>
</evidence>
<feature type="modified residue" description="4-aspartylphosphate" evidence="8">
    <location>
        <position position="55"/>
    </location>
</feature>
<evidence type="ECO:0000313" key="13">
    <source>
        <dbReference type="Proteomes" id="UP000235616"/>
    </source>
</evidence>
<dbReference type="SUPFAM" id="SSF46894">
    <property type="entry name" value="C-terminal effector domain of the bipartite response regulators"/>
    <property type="match status" value="1"/>
</dbReference>
<evidence type="ECO:0000256" key="4">
    <source>
        <dbReference type="ARBA" id="ARBA00023012"/>
    </source>
</evidence>
<dbReference type="Proteomes" id="UP000235616">
    <property type="component" value="Unassembled WGS sequence"/>
</dbReference>
<dbReference type="InterPro" id="IPR001789">
    <property type="entry name" value="Sig_transdc_resp-reg_receiver"/>
</dbReference>
<evidence type="ECO:0000256" key="1">
    <source>
        <dbReference type="ARBA" id="ARBA00004496"/>
    </source>
</evidence>
<keyword evidence="6 9" id="KW-0238">DNA-binding</keyword>
<feature type="domain" description="Response regulatory" evidence="10">
    <location>
        <begin position="6"/>
        <end position="119"/>
    </location>
</feature>
<dbReference type="GO" id="GO:0000976">
    <property type="term" value="F:transcription cis-regulatory region binding"/>
    <property type="evidence" value="ECO:0007669"/>
    <property type="project" value="TreeGrafter"/>
</dbReference>
<evidence type="ECO:0000256" key="8">
    <source>
        <dbReference type="PROSITE-ProRule" id="PRU00169"/>
    </source>
</evidence>
<keyword evidence="13" id="KW-1185">Reference proteome</keyword>
<dbReference type="InterPro" id="IPR036388">
    <property type="entry name" value="WH-like_DNA-bd_sf"/>
</dbReference>
<evidence type="ECO:0000256" key="2">
    <source>
        <dbReference type="ARBA" id="ARBA00022490"/>
    </source>
</evidence>
<dbReference type="PANTHER" id="PTHR48111:SF4">
    <property type="entry name" value="DNA-BINDING DUAL TRANSCRIPTIONAL REGULATOR OMPR"/>
    <property type="match status" value="1"/>
</dbReference>
<protein>
    <submittedName>
        <fullName evidence="12">DNA-binding response regulator</fullName>
    </submittedName>
</protein>
<keyword evidence="7" id="KW-0804">Transcription</keyword>
<dbReference type="Gene3D" id="6.10.250.690">
    <property type="match status" value="1"/>
</dbReference>
<organism evidence="12 13">
    <name type="scientific">Trinickia dabaoshanensis</name>
    <dbReference type="NCBI Taxonomy" id="564714"/>
    <lineage>
        <taxon>Bacteria</taxon>
        <taxon>Pseudomonadati</taxon>
        <taxon>Pseudomonadota</taxon>
        <taxon>Betaproteobacteria</taxon>
        <taxon>Burkholderiales</taxon>
        <taxon>Burkholderiaceae</taxon>
        <taxon>Trinickia</taxon>
    </lineage>
</organism>
<dbReference type="Gene3D" id="1.10.10.10">
    <property type="entry name" value="Winged helix-like DNA-binding domain superfamily/Winged helix DNA-binding domain"/>
    <property type="match status" value="1"/>
</dbReference>
<dbReference type="GO" id="GO:0006355">
    <property type="term" value="P:regulation of DNA-templated transcription"/>
    <property type="evidence" value="ECO:0007669"/>
    <property type="project" value="InterPro"/>
</dbReference>
<name>A0A2N7VCJ7_9BURK</name>
<keyword evidence="5" id="KW-0805">Transcription regulation</keyword>
<dbReference type="InterPro" id="IPR011006">
    <property type="entry name" value="CheY-like_superfamily"/>
</dbReference>
<dbReference type="Gene3D" id="3.40.50.2300">
    <property type="match status" value="1"/>
</dbReference>
<evidence type="ECO:0000256" key="5">
    <source>
        <dbReference type="ARBA" id="ARBA00023015"/>
    </source>
</evidence>
<evidence type="ECO:0000259" key="11">
    <source>
        <dbReference type="PROSITE" id="PS51755"/>
    </source>
</evidence>
<dbReference type="PROSITE" id="PS51755">
    <property type="entry name" value="OMPR_PHOB"/>
    <property type="match status" value="1"/>
</dbReference>
<feature type="DNA-binding region" description="OmpR/PhoB-type" evidence="9">
    <location>
        <begin position="138"/>
        <end position="237"/>
    </location>
</feature>
<dbReference type="CDD" id="cd00383">
    <property type="entry name" value="trans_reg_C"/>
    <property type="match status" value="1"/>
</dbReference>
<sequence>MTDKHRILVLDDDPQVREWLHKVLEEAGFDVSTADTAACMRSCLAAAPHALVILDLKLRGEDGLTIARDLRRQSSVPIIMMSGLGDETDRVLGLETAADDFVTKPFSGRELLARVRAQLRRTTELSMPRPANGAAGGGPRFGFDGWLLDMSSRTLTHHGEPCALTQGEFALLAAMVQQPSRVWSRDQLLEHTRGFDIDVYDRTIDVLILRLRRKIEPNPAQPQYIRTQRGAGYMFAAQVVRA</sequence>
<accession>A0A2N7VCJ7</accession>
<dbReference type="Pfam" id="PF00486">
    <property type="entry name" value="Trans_reg_C"/>
    <property type="match status" value="1"/>
</dbReference>
<dbReference type="OrthoDB" id="165980at2"/>
<feature type="domain" description="OmpR/PhoB-type" evidence="11">
    <location>
        <begin position="138"/>
        <end position="237"/>
    </location>
</feature>
<evidence type="ECO:0000313" key="12">
    <source>
        <dbReference type="EMBL" id="PMS14898.1"/>
    </source>
</evidence>
<keyword evidence="4" id="KW-0902">Two-component regulatory system</keyword>
<dbReference type="PANTHER" id="PTHR48111">
    <property type="entry name" value="REGULATOR OF RPOS"/>
    <property type="match status" value="1"/>
</dbReference>
<dbReference type="PROSITE" id="PS50110">
    <property type="entry name" value="RESPONSE_REGULATORY"/>
    <property type="match status" value="1"/>
</dbReference>
<evidence type="ECO:0000256" key="9">
    <source>
        <dbReference type="PROSITE-ProRule" id="PRU01091"/>
    </source>
</evidence>
<gene>
    <name evidence="12" type="ORF">C0Z18_29525</name>
</gene>
<dbReference type="InterPro" id="IPR001867">
    <property type="entry name" value="OmpR/PhoB-type_DNA-bd"/>
</dbReference>
<keyword evidence="3 8" id="KW-0597">Phosphoprotein</keyword>
<comment type="caution">
    <text evidence="12">The sequence shown here is derived from an EMBL/GenBank/DDBJ whole genome shotgun (WGS) entry which is preliminary data.</text>
</comment>
<comment type="subcellular location">
    <subcellularLocation>
        <location evidence="1">Cytoplasm</location>
    </subcellularLocation>
</comment>
<evidence type="ECO:0000256" key="3">
    <source>
        <dbReference type="ARBA" id="ARBA00022553"/>
    </source>
</evidence>
<evidence type="ECO:0000256" key="7">
    <source>
        <dbReference type="ARBA" id="ARBA00023163"/>
    </source>
</evidence>
<dbReference type="SUPFAM" id="SSF52172">
    <property type="entry name" value="CheY-like"/>
    <property type="match status" value="1"/>
</dbReference>
<dbReference type="GO" id="GO:0000156">
    <property type="term" value="F:phosphorelay response regulator activity"/>
    <property type="evidence" value="ECO:0007669"/>
    <property type="project" value="TreeGrafter"/>
</dbReference>
<keyword evidence="2" id="KW-0963">Cytoplasm</keyword>
<dbReference type="InterPro" id="IPR039420">
    <property type="entry name" value="WalR-like"/>
</dbReference>
<dbReference type="GO" id="GO:0032993">
    <property type="term" value="C:protein-DNA complex"/>
    <property type="evidence" value="ECO:0007669"/>
    <property type="project" value="TreeGrafter"/>
</dbReference>
<proteinExistence type="predicted"/>
<dbReference type="GO" id="GO:0005829">
    <property type="term" value="C:cytosol"/>
    <property type="evidence" value="ECO:0007669"/>
    <property type="project" value="TreeGrafter"/>
</dbReference>
<dbReference type="SMART" id="SM00862">
    <property type="entry name" value="Trans_reg_C"/>
    <property type="match status" value="1"/>
</dbReference>
<dbReference type="Pfam" id="PF00072">
    <property type="entry name" value="Response_reg"/>
    <property type="match status" value="1"/>
</dbReference>
<dbReference type="RefSeq" id="WP_102648986.1">
    <property type="nucleotide sequence ID" value="NZ_PNYA01000038.1"/>
</dbReference>
<dbReference type="InterPro" id="IPR016032">
    <property type="entry name" value="Sig_transdc_resp-reg_C-effctor"/>
</dbReference>
<dbReference type="AlphaFoldDB" id="A0A2N7VCJ7"/>
<evidence type="ECO:0000256" key="6">
    <source>
        <dbReference type="ARBA" id="ARBA00023125"/>
    </source>
</evidence>
<dbReference type="EMBL" id="PNYA01000038">
    <property type="protein sequence ID" value="PMS14898.1"/>
    <property type="molecule type" value="Genomic_DNA"/>
</dbReference>
<dbReference type="FunFam" id="1.10.10.10:FF:000099">
    <property type="entry name" value="Two-component system response regulator TorR"/>
    <property type="match status" value="1"/>
</dbReference>
<reference evidence="12 13" key="1">
    <citation type="submission" date="2018-01" db="EMBL/GenBank/DDBJ databases">
        <title>Whole genome analyses suggest that Burkholderia sensu lato contains two further novel genera in the rhizoxinica-symbiotica group Mycetohabitans gen. nov., and Trinickia gen. nov.: implications for the evolution of diazotrophy and nodulation in the Burkholderiaceae.</title>
        <authorList>
            <person name="Estrada-de los Santos P."/>
            <person name="Palmer M."/>
            <person name="Chavez-Ramirez B."/>
            <person name="Beukes C."/>
            <person name="Steenkamp E.T."/>
            <person name="Hirsch A.M."/>
            <person name="Manyaka P."/>
            <person name="Maluk M."/>
            <person name="Lafos M."/>
            <person name="Crook M."/>
            <person name="Gross E."/>
            <person name="Simon M.F."/>
            <person name="Bueno dos Reis Junior F."/>
            <person name="Poole P.S."/>
            <person name="Venter S.N."/>
            <person name="James E.K."/>
        </authorList>
    </citation>
    <scope>NUCLEOTIDE SEQUENCE [LARGE SCALE GENOMIC DNA]</scope>
    <source>
        <strain evidence="12 13">GIMN1.004</strain>
    </source>
</reference>
<dbReference type="SMART" id="SM00448">
    <property type="entry name" value="REC"/>
    <property type="match status" value="1"/>
</dbReference>